<reference evidence="3" key="1">
    <citation type="journal article" date="2015" name="PLoS ONE">
        <title>Comprehensive Evaluation of Toxoplasma gondii VEG and Neospora caninum LIV Genomes with Tachyzoite Stage Transcriptome and Proteome Defines Novel Transcript Features.</title>
        <authorList>
            <person name="Ramaprasad A."/>
            <person name="Mourier T."/>
            <person name="Naeem R."/>
            <person name="Malas T.B."/>
            <person name="Moussa E."/>
            <person name="Panigrahi A."/>
            <person name="Vermont S.J."/>
            <person name="Otto T.D."/>
            <person name="Wastling J."/>
            <person name="Pain A."/>
        </authorList>
    </citation>
    <scope>NUCLEOTIDE SEQUENCE</scope>
    <source>
        <strain evidence="3">VEG</strain>
    </source>
</reference>
<dbReference type="SUPFAM" id="SSF56219">
    <property type="entry name" value="DNase I-like"/>
    <property type="match status" value="1"/>
</dbReference>
<dbReference type="PANTHER" id="PTHR12121">
    <property type="entry name" value="CARBON CATABOLITE REPRESSOR PROTEIN 4"/>
    <property type="match status" value="1"/>
</dbReference>
<feature type="domain" description="Endonuclease/exonuclease/phosphatase" evidence="2">
    <location>
        <begin position="430"/>
        <end position="598"/>
    </location>
</feature>
<feature type="compositionally biased region" description="Low complexity" evidence="1">
    <location>
        <begin position="115"/>
        <end position="127"/>
    </location>
</feature>
<dbReference type="EMBL" id="LN714493">
    <property type="protein sequence ID" value="CEL72661.1"/>
    <property type="molecule type" value="Genomic_DNA"/>
</dbReference>
<accession>A0A0F7UW45</accession>
<evidence type="ECO:0000256" key="1">
    <source>
        <dbReference type="SAM" id="MobiDB-lite"/>
    </source>
</evidence>
<name>A0A0F7UW45_TOXGV</name>
<proteinExistence type="predicted"/>
<dbReference type="AlphaFoldDB" id="A0A0F7UW45"/>
<dbReference type="InterPro" id="IPR036691">
    <property type="entry name" value="Endo/exonu/phosph_ase_sf"/>
</dbReference>
<feature type="region of interest" description="Disordered" evidence="1">
    <location>
        <begin position="362"/>
        <end position="404"/>
    </location>
</feature>
<feature type="region of interest" description="Disordered" evidence="1">
    <location>
        <begin position="105"/>
        <end position="127"/>
    </location>
</feature>
<dbReference type="InterPro" id="IPR005135">
    <property type="entry name" value="Endo/exonuclease/phosphatase"/>
</dbReference>
<gene>
    <name evidence="3" type="ORF">BN1205_042220</name>
</gene>
<dbReference type="Pfam" id="PF03372">
    <property type="entry name" value="Exo_endo_phos"/>
    <property type="match status" value="2"/>
</dbReference>
<evidence type="ECO:0000313" key="3">
    <source>
        <dbReference type="EMBL" id="CEL72661.1"/>
    </source>
</evidence>
<evidence type="ECO:0000259" key="2">
    <source>
        <dbReference type="Pfam" id="PF03372"/>
    </source>
</evidence>
<dbReference type="PANTHER" id="PTHR12121:SF100">
    <property type="entry name" value="POLY(A)-SPECIFIC RIBONUCLEASE"/>
    <property type="match status" value="1"/>
</dbReference>
<dbReference type="Gene3D" id="3.60.10.10">
    <property type="entry name" value="Endonuclease/exonuclease/phosphatase"/>
    <property type="match status" value="1"/>
</dbReference>
<feature type="domain" description="Endonuclease/exonuclease/phosphatase" evidence="2">
    <location>
        <begin position="177"/>
        <end position="277"/>
    </location>
</feature>
<organism evidence="3">
    <name type="scientific">Toxoplasma gondii (strain ATCC 50861 / VEG)</name>
    <dbReference type="NCBI Taxonomy" id="432359"/>
    <lineage>
        <taxon>Eukaryota</taxon>
        <taxon>Sar</taxon>
        <taxon>Alveolata</taxon>
        <taxon>Apicomplexa</taxon>
        <taxon>Conoidasida</taxon>
        <taxon>Coccidia</taxon>
        <taxon>Eucoccidiorida</taxon>
        <taxon>Eimeriorina</taxon>
        <taxon>Sarcocystidae</taxon>
        <taxon>Toxoplasma</taxon>
    </lineage>
</organism>
<dbReference type="InterPro" id="IPR050410">
    <property type="entry name" value="CCR4/nocturin_mRNA_transcr"/>
</dbReference>
<sequence>MARRSFSSFSPPSFPVRSSLLSPFCFSAHLSPPSPSFSPRQLHLPPSALTTTACRFSSLRGPPPSFCSFCSASSFSSSSSSLGRWKDSLFVSSCSSPFSRRSFIPDIPSPRRSHPPSSSVSSCSSSSSSLSSSSSSLSSSSLSSSTFSFPLFPSRRFFTEAHLQRRSDDALPCLRVMTYNILHKLDARRAKFFSYSQPANLQSETRLARVRDELRDLQPHVACLQEVERESLSHLTSQLECDAYACAASLFNDKSGVSDGCALLYKKSILEVVRTHAFHFASLVDDFFPNQKAARDHMALAFWRRLKEKRNLAVVASFRVKATGQIVHVCSTHLFWDPRQPEVKLMQAFLLARALRRYADEQERTREEEREEKTPECTQRNDTDAGDERVTKEETNESRNEATTRKVNVETGEWTREEVPETDQKINHEITHEIKQAREQEREQGREERSSAGLVRDAPLIVGGDFNSMPFQSVTKVSGPEGREKGKEMCVENKYHSGVYQLFTEGLVLPSHPEHPVSFHPSLAADAVPPLTIFPFQSAYKEVLGEEPRFTNYTRDFQGCLDYLFFRNATVKAVLSIPDDCELKREVALPNSRFPSDHVALMADFVLR</sequence>
<dbReference type="GO" id="GO:0000175">
    <property type="term" value="F:3'-5'-RNA exonuclease activity"/>
    <property type="evidence" value="ECO:0007669"/>
    <property type="project" value="TreeGrafter"/>
</dbReference>
<protein>
    <submittedName>
        <fullName evidence="3">Glucose-repressible alcohol dehydrogenase transcriptional effector, related</fullName>
    </submittedName>
</protein>